<evidence type="ECO:0008006" key="3">
    <source>
        <dbReference type="Google" id="ProtNLM"/>
    </source>
</evidence>
<gene>
    <name evidence="1" type="ORF">SO802_015324</name>
</gene>
<dbReference type="SUPFAM" id="SSF56219">
    <property type="entry name" value="DNase I-like"/>
    <property type="match status" value="1"/>
</dbReference>
<dbReference type="Proteomes" id="UP001459277">
    <property type="component" value="Unassembled WGS sequence"/>
</dbReference>
<keyword evidence="2" id="KW-1185">Reference proteome</keyword>
<evidence type="ECO:0000313" key="2">
    <source>
        <dbReference type="Proteomes" id="UP001459277"/>
    </source>
</evidence>
<name>A0AAW2CVG5_9ROSI</name>
<dbReference type="InterPro" id="IPR036691">
    <property type="entry name" value="Endo/exonu/phosph_ase_sf"/>
</dbReference>
<dbReference type="AlphaFoldDB" id="A0AAW2CVG5"/>
<proteinExistence type="predicted"/>
<dbReference type="PANTHER" id="PTHR33710:SF77">
    <property type="entry name" value="DNASE I-LIKE SUPERFAMILY PROTEIN"/>
    <property type="match status" value="1"/>
</dbReference>
<dbReference type="PANTHER" id="PTHR33710">
    <property type="entry name" value="BNAC02G09200D PROTEIN"/>
    <property type="match status" value="1"/>
</dbReference>
<accession>A0AAW2CVG5</accession>
<dbReference type="Gene3D" id="3.60.10.10">
    <property type="entry name" value="Endonuclease/exonuclease/phosphatase"/>
    <property type="match status" value="1"/>
</dbReference>
<comment type="caution">
    <text evidence="1">The sequence shown here is derived from an EMBL/GenBank/DDBJ whole genome shotgun (WGS) entry which is preliminary data.</text>
</comment>
<sequence length="194" mass="22929">MPWLCVGDYNEILSSDEKQGCLPRPPRPMEEFCQALLHCGLSNLVFIGNIFTWRNGRLGRAFVLERLDRACANTEWREIYPFTRVHDLHAAYFDHEPILITTQEVTQVTGRRRKLKRFKERWTSDLACEGVIREAWERVNLITSPMYQLFEKIKACRMALVRWSRTLDNFKEQIELKYTELEALIFMNLAKNQG</sequence>
<protein>
    <recommendedName>
        <fullName evidence="3">Reverse transcriptase</fullName>
    </recommendedName>
</protein>
<evidence type="ECO:0000313" key="1">
    <source>
        <dbReference type="EMBL" id="KAL0001543.1"/>
    </source>
</evidence>
<organism evidence="1 2">
    <name type="scientific">Lithocarpus litseifolius</name>
    <dbReference type="NCBI Taxonomy" id="425828"/>
    <lineage>
        <taxon>Eukaryota</taxon>
        <taxon>Viridiplantae</taxon>
        <taxon>Streptophyta</taxon>
        <taxon>Embryophyta</taxon>
        <taxon>Tracheophyta</taxon>
        <taxon>Spermatophyta</taxon>
        <taxon>Magnoliopsida</taxon>
        <taxon>eudicotyledons</taxon>
        <taxon>Gunneridae</taxon>
        <taxon>Pentapetalae</taxon>
        <taxon>rosids</taxon>
        <taxon>fabids</taxon>
        <taxon>Fagales</taxon>
        <taxon>Fagaceae</taxon>
        <taxon>Lithocarpus</taxon>
    </lineage>
</organism>
<reference evidence="1 2" key="1">
    <citation type="submission" date="2024-01" db="EMBL/GenBank/DDBJ databases">
        <title>A telomere-to-telomere, gap-free genome of sweet tea (Lithocarpus litseifolius).</title>
        <authorList>
            <person name="Zhou J."/>
        </authorList>
    </citation>
    <scope>NUCLEOTIDE SEQUENCE [LARGE SCALE GENOMIC DNA]</scope>
    <source>
        <strain evidence="1">Zhou-2022a</strain>
        <tissue evidence="1">Leaf</tissue>
    </source>
</reference>
<dbReference type="EMBL" id="JAZDWU010000005">
    <property type="protein sequence ID" value="KAL0001543.1"/>
    <property type="molecule type" value="Genomic_DNA"/>
</dbReference>